<keyword evidence="3" id="KW-1185">Reference proteome</keyword>
<comment type="caution">
    <text evidence="2">The sequence shown here is derived from an EMBL/GenBank/DDBJ whole genome shotgun (WGS) entry which is preliminary data.</text>
</comment>
<organism evidence="2 3">
    <name type="scientific">Sphingobacterium faecale</name>
    <dbReference type="NCBI Taxonomy" id="2803775"/>
    <lineage>
        <taxon>Bacteria</taxon>
        <taxon>Pseudomonadati</taxon>
        <taxon>Bacteroidota</taxon>
        <taxon>Sphingobacteriia</taxon>
        <taxon>Sphingobacteriales</taxon>
        <taxon>Sphingobacteriaceae</taxon>
        <taxon>Sphingobacterium</taxon>
    </lineage>
</organism>
<keyword evidence="1" id="KW-1133">Transmembrane helix</keyword>
<keyword evidence="1" id="KW-0812">Transmembrane</keyword>
<name>A0ABS1R2R4_9SPHI</name>
<sequence length="420" mass="47466">MKRYNINIEELIRKEIQGIITAEENDTLKSVQKCYSEEEFDRIVITVLQNMEDPFPKDPLKDWEPDYEDIICRGNIEAAIRRKSRHRKRTYKVMGIAAAMLVFLGMGIYVLPLGQKDQHLDQIPVSESAYTLSWGDQSIHISPTDTAGRLAILGDVLVVKHADGLLAIEAVADRLAMRQDGELIISTEALQQCVVQLPNGARVRLDAQSSLRYPLQQAIGDITVQTSGYALIDMPKRNDTEPLIMKTDNGYLKMSQGTLSMIAVEGWTQATSGGGEATLATDSTNKEVKLDCRGAQGILVRMQNKLNNQIKDSLFYSRDADFERESRWARALRKYDGASVREYIVEMSRWYGIKVKDIHCIPTEPVIDAAVRYTATKEEMLAAVQQEGVRVHRQQDLISFCPEDIEIKNMDIKSRLAKKR</sequence>
<keyword evidence="1" id="KW-0472">Membrane</keyword>
<accession>A0ABS1R2R4</accession>
<protein>
    <submittedName>
        <fullName evidence="2">FecR domain-containing protein</fullName>
    </submittedName>
</protein>
<dbReference type="RefSeq" id="WP_202102743.1">
    <property type="nucleotide sequence ID" value="NZ_JAERTY010000004.1"/>
</dbReference>
<evidence type="ECO:0000313" key="2">
    <source>
        <dbReference type="EMBL" id="MBL1408995.1"/>
    </source>
</evidence>
<reference evidence="2 3" key="1">
    <citation type="submission" date="2021-01" db="EMBL/GenBank/DDBJ databases">
        <title>C459-1 draft genome sequence.</title>
        <authorList>
            <person name="Zhang X.-F."/>
        </authorList>
    </citation>
    <scope>NUCLEOTIDE SEQUENCE [LARGE SCALE GENOMIC DNA]</scope>
    <source>
        <strain evidence="3">C459-1</strain>
    </source>
</reference>
<gene>
    <name evidence="2" type="ORF">JKG61_09560</name>
</gene>
<evidence type="ECO:0000313" key="3">
    <source>
        <dbReference type="Proteomes" id="UP000625283"/>
    </source>
</evidence>
<proteinExistence type="predicted"/>
<feature type="transmembrane region" description="Helical" evidence="1">
    <location>
        <begin position="91"/>
        <end position="111"/>
    </location>
</feature>
<evidence type="ECO:0000256" key="1">
    <source>
        <dbReference type="SAM" id="Phobius"/>
    </source>
</evidence>
<dbReference type="Proteomes" id="UP000625283">
    <property type="component" value="Unassembled WGS sequence"/>
</dbReference>
<dbReference type="EMBL" id="JAERTY010000004">
    <property type="protein sequence ID" value="MBL1408995.1"/>
    <property type="molecule type" value="Genomic_DNA"/>
</dbReference>
<dbReference type="Gene3D" id="2.60.120.1440">
    <property type="match status" value="1"/>
</dbReference>